<reference evidence="1" key="2">
    <citation type="journal article" date="2015" name="Fish Shellfish Immunol.">
        <title>Early steps in the European eel (Anguilla anguilla)-Vibrio vulnificus interaction in the gills: Role of the RtxA13 toxin.</title>
        <authorList>
            <person name="Callol A."/>
            <person name="Pajuelo D."/>
            <person name="Ebbesson L."/>
            <person name="Teles M."/>
            <person name="MacKenzie S."/>
            <person name="Amaro C."/>
        </authorList>
    </citation>
    <scope>NUCLEOTIDE SEQUENCE</scope>
</reference>
<accession>A0A0E9W086</accession>
<reference evidence="1" key="1">
    <citation type="submission" date="2014-11" db="EMBL/GenBank/DDBJ databases">
        <authorList>
            <person name="Amaro Gonzalez C."/>
        </authorList>
    </citation>
    <scope>NUCLEOTIDE SEQUENCE</scope>
</reference>
<organism evidence="1">
    <name type="scientific">Anguilla anguilla</name>
    <name type="common">European freshwater eel</name>
    <name type="synonym">Muraena anguilla</name>
    <dbReference type="NCBI Taxonomy" id="7936"/>
    <lineage>
        <taxon>Eukaryota</taxon>
        <taxon>Metazoa</taxon>
        <taxon>Chordata</taxon>
        <taxon>Craniata</taxon>
        <taxon>Vertebrata</taxon>
        <taxon>Euteleostomi</taxon>
        <taxon>Actinopterygii</taxon>
        <taxon>Neopterygii</taxon>
        <taxon>Teleostei</taxon>
        <taxon>Anguilliformes</taxon>
        <taxon>Anguillidae</taxon>
        <taxon>Anguilla</taxon>
    </lineage>
</organism>
<protein>
    <submittedName>
        <fullName evidence="1">Uncharacterized protein</fullName>
    </submittedName>
</protein>
<sequence length="63" mass="7048">MRHRQLSVVSCSFSVRSVKTGYRRFREVEQNRALLLIGQISDLIFSYTKLAGDIKGSGIKSGS</sequence>
<evidence type="ECO:0000313" key="1">
    <source>
        <dbReference type="EMBL" id="JAH82975.1"/>
    </source>
</evidence>
<dbReference type="AlphaFoldDB" id="A0A0E9W086"/>
<proteinExistence type="predicted"/>
<dbReference type="EMBL" id="GBXM01025602">
    <property type="protein sequence ID" value="JAH82975.1"/>
    <property type="molecule type" value="Transcribed_RNA"/>
</dbReference>
<name>A0A0E9W086_ANGAN</name>